<dbReference type="EMBL" id="AGNL01048399">
    <property type="protein sequence ID" value="EJK45595.1"/>
    <property type="molecule type" value="Genomic_DNA"/>
</dbReference>
<name>K0R179_THAOC</name>
<evidence type="ECO:0000313" key="2">
    <source>
        <dbReference type="Proteomes" id="UP000266841"/>
    </source>
</evidence>
<feature type="non-terminal residue" evidence="1">
    <location>
        <position position="1"/>
    </location>
</feature>
<keyword evidence="2" id="KW-1185">Reference proteome</keyword>
<sequence>DSLDSGGLCRCLRIFCTTLLASASSGRSPSRKSQLACQAATHHGVEIERVDGKRKAGKSKLGFLTAAGGGRRRLGMKV</sequence>
<evidence type="ECO:0000313" key="1">
    <source>
        <dbReference type="EMBL" id="EJK45595.1"/>
    </source>
</evidence>
<accession>K0R179</accession>
<gene>
    <name evidence="1" type="ORF">THAOC_35782</name>
</gene>
<protein>
    <submittedName>
        <fullName evidence="1">Uncharacterized protein</fullName>
    </submittedName>
</protein>
<reference evidence="1 2" key="1">
    <citation type="journal article" date="2012" name="Genome Biol.">
        <title>Genome and low-iron response of an oceanic diatom adapted to chronic iron limitation.</title>
        <authorList>
            <person name="Lommer M."/>
            <person name="Specht M."/>
            <person name="Roy A.S."/>
            <person name="Kraemer L."/>
            <person name="Andreson R."/>
            <person name="Gutowska M.A."/>
            <person name="Wolf J."/>
            <person name="Bergner S.V."/>
            <person name="Schilhabel M.B."/>
            <person name="Klostermeier U.C."/>
            <person name="Beiko R.G."/>
            <person name="Rosenstiel P."/>
            <person name="Hippler M."/>
            <person name="Laroche J."/>
        </authorList>
    </citation>
    <scope>NUCLEOTIDE SEQUENCE [LARGE SCALE GENOMIC DNA]</scope>
    <source>
        <strain evidence="1 2">CCMP1005</strain>
    </source>
</reference>
<proteinExistence type="predicted"/>
<comment type="caution">
    <text evidence="1">The sequence shown here is derived from an EMBL/GenBank/DDBJ whole genome shotgun (WGS) entry which is preliminary data.</text>
</comment>
<dbReference type="AlphaFoldDB" id="K0R179"/>
<dbReference type="Proteomes" id="UP000266841">
    <property type="component" value="Unassembled WGS sequence"/>
</dbReference>
<organism evidence="1 2">
    <name type="scientific">Thalassiosira oceanica</name>
    <name type="common">Marine diatom</name>
    <dbReference type="NCBI Taxonomy" id="159749"/>
    <lineage>
        <taxon>Eukaryota</taxon>
        <taxon>Sar</taxon>
        <taxon>Stramenopiles</taxon>
        <taxon>Ochrophyta</taxon>
        <taxon>Bacillariophyta</taxon>
        <taxon>Coscinodiscophyceae</taxon>
        <taxon>Thalassiosirophycidae</taxon>
        <taxon>Thalassiosirales</taxon>
        <taxon>Thalassiosiraceae</taxon>
        <taxon>Thalassiosira</taxon>
    </lineage>
</organism>